<reference evidence="2" key="1">
    <citation type="submission" date="2013-08" db="EMBL/GenBank/DDBJ databases">
        <authorList>
            <person name="Mendez C."/>
            <person name="Richter M."/>
            <person name="Ferrer M."/>
            <person name="Sanchez J."/>
        </authorList>
    </citation>
    <scope>NUCLEOTIDE SEQUENCE</scope>
</reference>
<feature type="non-terminal residue" evidence="2">
    <location>
        <position position="1"/>
    </location>
</feature>
<dbReference type="InterPro" id="IPR038717">
    <property type="entry name" value="Tc1-like_DDE_dom"/>
</dbReference>
<proteinExistence type="predicted"/>
<dbReference type="Pfam" id="PF13358">
    <property type="entry name" value="DDE_3"/>
    <property type="match status" value="1"/>
</dbReference>
<dbReference type="AlphaFoldDB" id="T1BZW4"/>
<sequence>RKLHIILDNLNTHFKSSFEETFGNEEAMSILKRIRFHYTPKYASWLNIAKIEINVMDVQCTDRRFEDFGNLEREVSAWTGKRNLGKEKIQWCFDRKKADKKLSKYYTESTNCHDTSHTITIEHYRSLVMKRLKAIIAIMCCDTERDSKADCDRAKSGS</sequence>
<dbReference type="EMBL" id="AUZY01001302">
    <property type="protein sequence ID" value="EQD75287.1"/>
    <property type="molecule type" value="Genomic_DNA"/>
</dbReference>
<gene>
    <name evidence="2" type="ORF">B1B_02200</name>
</gene>
<evidence type="ECO:0000259" key="1">
    <source>
        <dbReference type="Pfam" id="PF13358"/>
    </source>
</evidence>
<organism evidence="2">
    <name type="scientific">mine drainage metagenome</name>
    <dbReference type="NCBI Taxonomy" id="410659"/>
    <lineage>
        <taxon>unclassified sequences</taxon>
        <taxon>metagenomes</taxon>
        <taxon>ecological metagenomes</taxon>
    </lineage>
</organism>
<accession>T1BZW4</accession>
<evidence type="ECO:0000313" key="2">
    <source>
        <dbReference type="EMBL" id="EQD75287.1"/>
    </source>
</evidence>
<protein>
    <submittedName>
        <fullName evidence="2">Transposase</fullName>
    </submittedName>
</protein>
<reference evidence="2" key="2">
    <citation type="journal article" date="2014" name="ISME J.">
        <title>Microbial stratification in low pH oxic and suboxic macroscopic growths along an acid mine drainage.</title>
        <authorList>
            <person name="Mendez-Garcia C."/>
            <person name="Mesa V."/>
            <person name="Sprenger R.R."/>
            <person name="Richter M."/>
            <person name="Diez M.S."/>
            <person name="Solano J."/>
            <person name="Bargiela R."/>
            <person name="Golyshina O.V."/>
            <person name="Manteca A."/>
            <person name="Ramos J.L."/>
            <person name="Gallego J.R."/>
            <person name="Llorente I."/>
            <person name="Martins Dos Santos V.A."/>
            <person name="Jensen O.N."/>
            <person name="Pelaez A.I."/>
            <person name="Sanchez J."/>
            <person name="Ferrer M."/>
        </authorList>
    </citation>
    <scope>NUCLEOTIDE SEQUENCE</scope>
</reference>
<name>T1BZW4_9ZZZZ</name>
<comment type="caution">
    <text evidence="2">The sequence shown here is derived from an EMBL/GenBank/DDBJ whole genome shotgun (WGS) entry which is preliminary data.</text>
</comment>
<feature type="domain" description="Tc1-like transposase DDE" evidence="1">
    <location>
        <begin position="2"/>
        <end position="71"/>
    </location>
</feature>